<proteinExistence type="predicted"/>
<dbReference type="Proteomes" id="UP000577707">
    <property type="component" value="Unassembled WGS sequence"/>
</dbReference>
<comment type="caution">
    <text evidence="1">The sequence shown here is derived from an EMBL/GenBank/DDBJ whole genome shotgun (WGS) entry which is preliminary data.</text>
</comment>
<protein>
    <submittedName>
        <fullName evidence="1">Uncharacterized protein</fullName>
    </submittedName>
</protein>
<evidence type="ECO:0000313" key="2">
    <source>
        <dbReference type="Proteomes" id="UP000577707"/>
    </source>
</evidence>
<dbReference type="AlphaFoldDB" id="A0A7W5A471"/>
<name>A0A7W5A471_9ACTN</name>
<accession>A0A7W5A471</accession>
<sequence length="180" mass="19270">MTTRPLAVDADARDLAAAEHLVHRLDEVLGAGQPEDAYVISTHVVREPTARLVAVLDWPDGPAVEELTALLADGLPQAYVTTDSPAINEAAARSAGRLARYPGRTRIETVTTVATVESDSVVDIVEGLAGTALDPDDTLDLTGFARPVWREGRCVLLVQRSADGLVPFEVRHQIPCCSDH</sequence>
<keyword evidence="2" id="KW-1185">Reference proteome</keyword>
<dbReference type="RefSeq" id="WP_183545061.1">
    <property type="nucleotide sequence ID" value="NZ_BMQT01000002.1"/>
</dbReference>
<dbReference type="EMBL" id="JACHXG010000004">
    <property type="protein sequence ID" value="MBB3089226.1"/>
    <property type="molecule type" value="Genomic_DNA"/>
</dbReference>
<reference evidence="1 2" key="1">
    <citation type="submission" date="2020-08" db="EMBL/GenBank/DDBJ databases">
        <title>Genomic Encyclopedia of Type Strains, Phase III (KMG-III): the genomes of soil and plant-associated and newly described type strains.</title>
        <authorList>
            <person name="Whitman W."/>
        </authorList>
    </citation>
    <scope>NUCLEOTIDE SEQUENCE [LARGE SCALE GENOMIC DNA]</scope>
    <source>
        <strain evidence="1 2">CECT 3302</strain>
    </source>
</reference>
<gene>
    <name evidence="1" type="ORF">FHS12_002172</name>
</gene>
<organism evidence="1 2">
    <name type="scientific">Nocardioides albus</name>
    <dbReference type="NCBI Taxonomy" id="1841"/>
    <lineage>
        <taxon>Bacteria</taxon>
        <taxon>Bacillati</taxon>
        <taxon>Actinomycetota</taxon>
        <taxon>Actinomycetes</taxon>
        <taxon>Propionibacteriales</taxon>
        <taxon>Nocardioidaceae</taxon>
        <taxon>Nocardioides</taxon>
    </lineage>
</organism>
<evidence type="ECO:0000313" key="1">
    <source>
        <dbReference type="EMBL" id="MBB3089226.1"/>
    </source>
</evidence>